<name>A0ABS6T3V8_9RHOB</name>
<protein>
    <submittedName>
        <fullName evidence="2">Carbon-nitrogen hydrolase family protein</fullName>
    </submittedName>
</protein>
<comment type="caution">
    <text evidence="2">The sequence shown here is derived from an EMBL/GenBank/DDBJ whole genome shotgun (WGS) entry which is preliminary data.</text>
</comment>
<dbReference type="InterPro" id="IPR044149">
    <property type="entry name" value="Nitrilases_CHs"/>
</dbReference>
<keyword evidence="2" id="KW-0378">Hydrolase</keyword>
<keyword evidence="3" id="KW-1185">Reference proteome</keyword>
<accession>A0ABS6T3V8</accession>
<evidence type="ECO:0000259" key="1">
    <source>
        <dbReference type="PROSITE" id="PS50263"/>
    </source>
</evidence>
<sequence>MKVTAVHEPPVYYDLSGSIERGVEIIGRAAAGGSKLVVFPEAWFPGYVDFVWALTPTHDEDGDYAAIYKRLWDNASDLTTNVLAPIQEAARENHIVVVLGIQEKSGGTLYNTGVVIDADGTILNIHRKLMPTNAERTVWGFGDGSSLRVVDSAVGRIGVLLCWENYMPMARMALYAQNMEILCAPTAYNEEVWHVTMQHIGMEGGCIVVGVNGCVRFDNLPADLPGREDMIEWGEWVSPGNASIIAPGGRVLAGPAQKTQGLIEAEVDLSSVAERRRLFDVAGHYACPDVFTLKVDTRRKEPVLFT</sequence>
<dbReference type="GO" id="GO:0016787">
    <property type="term" value="F:hydrolase activity"/>
    <property type="evidence" value="ECO:0007669"/>
    <property type="project" value="UniProtKB-KW"/>
</dbReference>
<dbReference type="PANTHER" id="PTHR46044:SF1">
    <property type="entry name" value="CN HYDROLASE DOMAIN-CONTAINING PROTEIN"/>
    <property type="match status" value="1"/>
</dbReference>
<proteinExistence type="predicted"/>
<dbReference type="PROSITE" id="PS50263">
    <property type="entry name" value="CN_HYDROLASE"/>
    <property type="match status" value="1"/>
</dbReference>
<dbReference type="Proteomes" id="UP000756530">
    <property type="component" value="Unassembled WGS sequence"/>
</dbReference>
<dbReference type="EMBL" id="JAHUZE010000002">
    <property type="protein sequence ID" value="MBV7379665.1"/>
    <property type="molecule type" value="Genomic_DNA"/>
</dbReference>
<reference evidence="2 3" key="1">
    <citation type="submission" date="2021-05" db="EMBL/GenBank/DDBJ databases">
        <title>Culturable bacteria isolated from Daya Bay.</title>
        <authorList>
            <person name="Zheng W."/>
            <person name="Yu S."/>
            <person name="Huang Y."/>
        </authorList>
    </citation>
    <scope>NUCLEOTIDE SEQUENCE [LARGE SCALE GENOMIC DNA]</scope>
    <source>
        <strain evidence="2 3">DP4N28-5</strain>
    </source>
</reference>
<organism evidence="2 3">
    <name type="scientific">Maritimibacter dapengensis</name>
    <dbReference type="NCBI Taxonomy" id="2836868"/>
    <lineage>
        <taxon>Bacteria</taxon>
        <taxon>Pseudomonadati</taxon>
        <taxon>Pseudomonadota</taxon>
        <taxon>Alphaproteobacteria</taxon>
        <taxon>Rhodobacterales</taxon>
        <taxon>Roseobacteraceae</taxon>
        <taxon>Maritimibacter</taxon>
    </lineage>
</organism>
<dbReference type="Pfam" id="PF00795">
    <property type="entry name" value="CN_hydrolase"/>
    <property type="match status" value="1"/>
</dbReference>
<dbReference type="CDD" id="cd07564">
    <property type="entry name" value="nitrilases_CHs"/>
    <property type="match status" value="1"/>
</dbReference>
<feature type="domain" description="CN hydrolase" evidence="1">
    <location>
        <begin position="1"/>
        <end position="269"/>
    </location>
</feature>
<dbReference type="RefSeq" id="WP_218392776.1">
    <property type="nucleotide sequence ID" value="NZ_JAHUZE010000002.1"/>
</dbReference>
<gene>
    <name evidence="2" type="ORF">KJP28_12095</name>
</gene>
<dbReference type="InterPro" id="IPR003010">
    <property type="entry name" value="C-N_Hydrolase"/>
</dbReference>
<dbReference type="PANTHER" id="PTHR46044">
    <property type="entry name" value="NITRILASE"/>
    <property type="match status" value="1"/>
</dbReference>
<evidence type="ECO:0000313" key="3">
    <source>
        <dbReference type="Proteomes" id="UP000756530"/>
    </source>
</evidence>
<evidence type="ECO:0000313" key="2">
    <source>
        <dbReference type="EMBL" id="MBV7379665.1"/>
    </source>
</evidence>